<reference evidence="2" key="1">
    <citation type="submission" date="2016-10" db="EMBL/GenBank/DDBJ databases">
        <authorList>
            <person name="Varghese N."/>
            <person name="Submissions S."/>
        </authorList>
    </citation>
    <scope>NUCLEOTIDE SEQUENCE [LARGE SCALE GENOMIC DNA]</scope>
    <source>
        <strain evidence="2">M1</strain>
    </source>
</reference>
<dbReference type="EMBL" id="FOJS01000018">
    <property type="protein sequence ID" value="SFA48589.1"/>
    <property type="molecule type" value="Genomic_DNA"/>
</dbReference>
<gene>
    <name evidence="1" type="ORF">SAMN05192569_101825</name>
</gene>
<evidence type="ECO:0000313" key="1">
    <source>
        <dbReference type="EMBL" id="SFA48589.1"/>
    </source>
</evidence>
<accession>A0A1I0TA36</accession>
<sequence length="31" mass="3761">MLFFCMYTEKSSLETAGFFIYKKVDMMKIEK</sequence>
<name>A0A1I0TA36_9BACL</name>
<evidence type="ECO:0000313" key="2">
    <source>
        <dbReference type="Proteomes" id="UP000198650"/>
    </source>
</evidence>
<dbReference type="Proteomes" id="UP000198650">
    <property type="component" value="Unassembled WGS sequence"/>
</dbReference>
<organism evidence="1 2">
    <name type="scientific">Parageobacillus thermantarcticus</name>
    <dbReference type="NCBI Taxonomy" id="186116"/>
    <lineage>
        <taxon>Bacteria</taxon>
        <taxon>Bacillati</taxon>
        <taxon>Bacillota</taxon>
        <taxon>Bacilli</taxon>
        <taxon>Bacillales</taxon>
        <taxon>Anoxybacillaceae</taxon>
        <taxon>Parageobacillus</taxon>
    </lineage>
</organism>
<dbReference type="AlphaFoldDB" id="A0A1I0TA36"/>
<keyword evidence="2" id="KW-1185">Reference proteome</keyword>
<proteinExistence type="predicted"/>
<protein>
    <submittedName>
        <fullName evidence="1">Uncharacterized protein</fullName>
    </submittedName>
</protein>